<evidence type="ECO:0000313" key="11">
    <source>
        <dbReference type="EMBL" id="QDT17341.1"/>
    </source>
</evidence>
<evidence type="ECO:0000256" key="1">
    <source>
        <dbReference type="ARBA" id="ARBA00001966"/>
    </source>
</evidence>
<keyword evidence="9" id="KW-0411">Iron-sulfur</keyword>
<proteinExistence type="predicted"/>
<evidence type="ECO:0000256" key="2">
    <source>
        <dbReference type="ARBA" id="ARBA00005065"/>
    </source>
</evidence>
<organism evidence="11 12">
    <name type="scientific">Alienimonas californiensis</name>
    <dbReference type="NCBI Taxonomy" id="2527989"/>
    <lineage>
        <taxon>Bacteria</taxon>
        <taxon>Pseudomonadati</taxon>
        <taxon>Planctomycetota</taxon>
        <taxon>Planctomycetia</taxon>
        <taxon>Planctomycetales</taxon>
        <taxon>Planctomycetaceae</taxon>
        <taxon>Alienimonas</taxon>
    </lineage>
</organism>
<protein>
    <recommendedName>
        <fullName evidence="3 10">Quinolinate synthase</fullName>
        <ecNumber evidence="3 10">2.5.1.72</ecNumber>
    </recommendedName>
</protein>
<dbReference type="Pfam" id="PF02445">
    <property type="entry name" value="NadA"/>
    <property type="match status" value="1"/>
</dbReference>
<name>A0A517PDD8_9PLAN</name>
<evidence type="ECO:0000256" key="8">
    <source>
        <dbReference type="ARBA" id="ARBA00023004"/>
    </source>
</evidence>
<dbReference type="GO" id="GO:0046872">
    <property type="term" value="F:metal ion binding"/>
    <property type="evidence" value="ECO:0007669"/>
    <property type="project" value="UniProtKB-KW"/>
</dbReference>
<sequence length="341" mass="38166">MPTATLLPPLPVMDPRSFEADERTEEDPLDLMDEIDRLKKEKDATILAHYYVDGEIQDVADFCGDSLQLARDATKVTTGTIVFCGVHFMAESAKILNPEKRVLLPDLLAGCSLAESCTYPALKARQEELRAEGRDFVTVAYINTSAAVKSLCDWIVTSGNAREIIERVPADKEILFVPDRHLGRYLVEVTGREMILWPGSCMVHEIFSLTDMRRAKKNNPGSEVIAHPECPENILAESDFIGGTEKLKRYVMSVAEPRTFLVATEAAMIHPLEKAAPQHTFIPVPGIMTDSGETCACNRCPHMARNTLQKTRDCLRDGKPEIQWQDYFDKAKEVLTRSLLQ</sequence>
<dbReference type="EMBL" id="CP036265">
    <property type="protein sequence ID" value="QDT17341.1"/>
    <property type="molecule type" value="Genomic_DNA"/>
</dbReference>
<comment type="pathway">
    <text evidence="2">Cofactor biosynthesis; NAD(+) biosynthesis; quinolinate from iminoaspartate: step 1/1.</text>
</comment>
<keyword evidence="4" id="KW-0004">4Fe-4S</keyword>
<keyword evidence="12" id="KW-1185">Reference proteome</keyword>
<evidence type="ECO:0000256" key="10">
    <source>
        <dbReference type="NCBIfam" id="TIGR00550"/>
    </source>
</evidence>
<comment type="cofactor">
    <cofactor evidence="1">
        <name>[4Fe-4S] cluster</name>
        <dbReference type="ChEBI" id="CHEBI:49883"/>
    </cofactor>
</comment>
<evidence type="ECO:0000256" key="3">
    <source>
        <dbReference type="ARBA" id="ARBA00012669"/>
    </source>
</evidence>
<keyword evidence="6 11" id="KW-0808">Transferase</keyword>
<dbReference type="KEGG" id="acaf:CA12_34610"/>
<evidence type="ECO:0000313" key="12">
    <source>
        <dbReference type="Proteomes" id="UP000318741"/>
    </source>
</evidence>
<dbReference type="NCBIfam" id="NF006878">
    <property type="entry name" value="PRK09375.1-2"/>
    <property type="match status" value="1"/>
</dbReference>
<dbReference type="PANTHER" id="PTHR30573:SF0">
    <property type="entry name" value="QUINOLINATE SYNTHASE, CHLOROPLASTIC"/>
    <property type="match status" value="1"/>
</dbReference>
<gene>
    <name evidence="11" type="primary">nadA</name>
    <name evidence="11" type="ORF">CA12_34610</name>
</gene>
<dbReference type="NCBIfam" id="TIGR00550">
    <property type="entry name" value="nadA"/>
    <property type="match status" value="1"/>
</dbReference>
<evidence type="ECO:0000256" key="6">
    <source>
        <dbReference type="ARBA" id="ARBA00022679"/>
    </source>
</evidence>
<dbReference type="SUPFAM" id="SSF142754">
    <property type="entry name" value="NadA-like"/>
    <property type="match status" value="1"/>
</dbReference>
<dbReference type="Proteomes" id="UP000318741">
    <property type="component" value="Chromosome"/>
</dbReference>
<keyword evidence="8" id="KW-0408">Iron</keyword>
<dbReference type="GO" id="GO:0005829">
    <property type="term" value="C:cytosol"/>
    <property type="evidence" value="ECO:0007669"/>
    <property type="project" value="TreeGrafter"/>
</dbReference>
<dbReference type="AlphaFoldDB" id="A0A517PDD8"/>
<dbReference type="PANTHER" id="PTHR30573">
    <property type="entry name" value="QUINOLINATE SYNTHETASE A"/>
    <property type="match status" value="1"/>
</dbReference>
<keyword evidence="5" id="KW-0662">Pyridine nucleotide biosynthesis</keyword>
<dbReference type="Gene3D" id="3.40.50.10800">
    <property type="entry name" value="NadA-like"/>
    <property type="match status" value="3"/>
</dbReference>
<evidence type="ECO:0000256" key="4">
    <source>
        <dbReference type="ARBA" id="ARBA00022485"/>
    </source>
</evidence>
<reference evidence="11 12" key="1">
    <citation type="submission" date="2019-02" db="EMBL/GenBank/DDBJ databases">
        <title>Deep-cultivation of Planctomycetes and their phenomic and genomic characterization uncovers novel biology.</title>
        <authorList>
            <person name="Wiegand S."/>
            <person name="Jogler M."/>
            <person name="Boedeker C."/>
            <person name="Pinto D."/>
            <person name="Vollmers J."/>
            <person name="Rivas-Marin E."/>
            <person name="Kohn T."/>
            <person name="Peeters S.H."/>
            <person name="Heuer A."/>
            <person name="Rast P."/>
            <person name="Oberbeckmann S."/>
            <person name="Bunk B."/>
            <person name="Jeske O."/>
            <person name="Meyerdierks A."/>
            <person name="Storesund J.E."/>
            <person name="Kallscheuer N."/>
            <person name="Luecker S."/>
            <person name="Lage O.M."/>
            <person name="Pohl T."/>
            <person name="Merkel B.J."/>
            <person name="Hornburger P."/>
            <person name="Mueller R.-W."/>
            <person name="Bruemmer F."/>
            <person name="Labrenz M."/>
            <person name="Spormann A.M."/>
            <person name="Op den Camp H."/>
            <person name="Overmann J."/>
            <person name="Amann R."/>
            <person name="Jetten M.S.M."/>
            <person name="Mascher T."/>
            <person name="Medema M.H."/>
            <person name="Devos D.P."/>
            <person name="Kaster A.-K."/>
            <person name="Ovreas L."/>
            <person name="Rohde M."/>
            <person name="Galperin M.Y."/>
            <person name="Jogler C."/>
        </authorList>
    </citation>
    <scope>NUCLEOTIDE SEQUENCE [LARGE SCALE GENOMIC DNA]</scope>
    <source>
        <strain evidence="11 12">CA12</strain>
    </source>
</reference>
<dbReference type="GO" id="GO:0034628">
    <property type="term" value="P:'de novo' NAD+ biosynthetic process from L-aspartate"/>
    <property type="evidence" value="ECO:0007669"/>
    <property type="project" value="TreeGrafter"/>
</dbReference>
<evidence type="ECO:0000256" key="9">
    <source>
        <dbReference type="ARBA" id="ARBA00023014"/>
    </source>
</evidence>
<keyword evidence="7" id="KW-0479">Metal-binding</keyword>
<dbReference type="GO" id="GO:0051539">
    <property type="term" value="F:4 iron, 4 sulfur cluster binding"/>
    <property type="evidence" value="ECO:0007669"/>
    <property type="project" value="UniProtKB-KW"/>
</dbReference>
<dbReference type="GO" id="GO:0008987">
    <property type="term" value="F:quinolinate synthetase A activity"/>
    <property type="evidence" value="ECO:0007669"/>
    <property type="project" value="UniProtKB-UniRule"/>
</dbReference>
<dbReference type="UniPathway" id="UPA00253">
    <property type="reaction ID" value="UER00327"/>
</dbReference>
<accession>A0A517PDD8</accession>
<evidence type="ECO:0000256" key="7">
    <source>
        <dbReference type="ARBA" id="ARBA00022723"/>
    </source>
</evidence>
<dbReference type="EC" id="2.5.1.72" evidence="3 10"/>
<dbReference type="InterPro" id="IPR003473">
    <property type="entry name" value="NadA"/>
</dbReference>
<dbReference type="InterPro" id="IPR036094">
    <property type="entry name" value="NadA_sf"/>
</dbReference>
<evidence type="ECO:0000256" key="5">
    <source>
        <dbReference type="ARBA" id="ARBA00022642"/>
    </source>
</evidence>